<proteinExistence type="predicted"/>
<dbReference type="AlphaFoldDB" id="A0AAN9PZG6"/>
<dbReference type="Proteomes" id="UP001359559">
    <property type="component" value="Unassembled WGS sequence"/>
</dbReference>
<protein>
    <submittedName>
        <fullName evidence="1">Uncharacterized protein</fullName>
    </submittedName>
</protein>
<dbReference type="EMBL" id="JAYKXN010000001">
    <property type="protein sequence ID" value="KAK7318380.1"/>
    <property type="molecule type" value="Genomic_DNA"/>
</dbReference>
<organism evidence="1 2">
    <name type="scientific">Clitoria ternatea</name>
    <name type="common">Butterfly pea</name>
    <dbReference type="NCBI Taxonomy" id="43366"/>
    <lineage>
        <taxon>Eukaryota</taxon>
        <taxon>Viridiplantae</taxon>
        <taxon>Streptophyta</taxon>
        <taxon>Embryophyta</taxon>
        <taxon>Tracheophyta</taxon>
        <taxon>Spermatophyta</taxon>
        <taxon>Magnoliopsida</taxon>
        <taxon>eudicotyledons</taxon>
        <taxon>Gunneridae</taxon>
        <taxon>Pentapetalae</taxon>
        <taxon>rosids</taxon>
        <taxon>fabids</taxon>
        <taxon>Fabales</taxon>
        <taxon>Fabaceae</taxon>
        <taxon>Papilionoideae</taxon>
        <taxon>50 kb inversion clade</taxon>
        <taxon>NPAAA clade</taxon>
        <taxon>indigoferoid/millettioid clade</taxon>
        <taxon>Phaseoleae</taxon>
        <taxon>Clitoria</taxon>
    </lineage>
</organism>
<reference evidence="1 2" key="1">
    <citation type="submission" date="2024-01" db="EMBL/GenBank/DDBJ databases">
        <title>The genomes of 5 underutilized Papilionoideae crops provide insights into root nodulation and disease resistance.</title>
        <authorList>
            <person name="Yuan L."/>
        </authorList>
    </citation>
    <scope>NUCLEOTIDE SEQUENCE [LARGE SCALE GENOMIC DNA]</scope>
    <source>
        <strain evidence="1">LY-2023</strain>
        <tissue evidence="1">Leaf</tissue>
    </source>
</reference>
<gene>
    <name evidence="1" type="ORF">RJT34_03079</name>
</gene>
<evidence type="ECO:0000313" key="1">
    <source>
        <dbReference type="EMBL" id="KAK7318380.1"/>
    </source>
</evidence>
<evidence type="ECO:0000313" key="2">
    <source>
        <dbReference type="Proteomes" id="UP001359559"/>
    </source>
</evidence>
<keyword evidence="2" id="KW-1185">Reference proteome</keyword>
<sequence>MEFRSMEEFLEVKDLWERKREKLLRLQHSEYTKTKPPLSLPLPSNIHQTSSLVSFELCFTVLARCIGFGLCFCDGGFQFDFQVLCGLVFFAVGY</sequence>
<name>A0AAN9PZG6_CLITE</name>
<comment type="caution">
    <text evidence="1">The sequence shown here is derived from an EMBL/GenBank/DDBJ whole genome shotgun (WGS) entry which is preliminary data.</text>
</comment>
<accession>A0AAN9PZG6</accession>